<keyword evidence="2" id="KW-1185">Reference proteome</keyword>
<dbReference type="AlphaFoldDB" id="A0A5B7DWA5"/>
<evidence type="ECO:0000313" key="1">
    <source>
        <dbReference type="EMBL" id="MPC25387.1"/>
    </source>
</evidence>
<dbReference type="EMBL" id="VSRR010001454">
    <property type="protein sequence ID" value="MPC25387.1"/>
    <property type="molecule type" value="Genomic_DNA"/>
</dbReference>
<dbReference type="Proteomes" id="UP000324222">
    <property type="component" value="Unassembled WGS sequence"/>
</dbReference>
<sequence length="324" mass="36986">MTDAFTGKIVDRCVGDETFEDKEDGDARVIEYENQQRNWMPAVEEIPMYKKMPNNTAFGTRLSTAPSSTDNPIRTDTTMALSRCSVNYSPFTPTIFGDSPGACVELMTVRAEVWETVRTQAGPMKGAPNNPEIKLMLQESTISQWNPDPLTIFFSGLLKIRLLNKNENFNLLANVLFQEDKEEQEKRCWSCHEDTPHWKGLSFTKWIDDPSSHFWVGWLDSRRHGQLVSVGVMNQVVQENHKDNGDWDTKVSQGTTPSKQVAHKQWAKEGSQQACVRYKRMHFEDFAELHKGFIDEDDAHQGGENLFCESCHLLHNSNSFKCSN</sequence>
<comment type="caution">
    <text evidence="1">The sequence shown here is derived from an EMBL/GenBank/DDBJ whole genome shotgun (WGS) entry which is preliminary data.</text>
</comment>
<name>A0A5B7DWA5_PORTR</name>
<protein>
    <submittedName>
        <fullName evidence="1">Uncharacterized protein</fullName>
    </submittedName>
</protein>
<organism evidence="1 2">
    <name type="scientific">Portunus trituberculatus</name>
    <name type="common">Swimming crab</name>
    <name type="synonym">Neptunus trituberculatus</name>
    <dbReference type="NCBI Taxonomy" id="210409"/>
    <lineage>
        <taxon>Eukaryota</taxon>
        <taxon>Metazoa</taxon>
        <taxon>Ecdysozoa</taxon>
        <taxon>Arthropoda</taxon>
        <taxon>Crustacea</taxon>
        <taxon>Multicrustacea</taxon>
        <taxon>Malacostraca</taxon>
        <taxon>Eumalacostraca</taxon>
        <taxon>Eucarida</taxon>
        <taxon>Decapoda</taxon>
        <taxon>Pleocyemata</taxon>
        <taxon>Brachyura</taxon>
        <taxon>Eubrachyura</taxon>
        <taxon>Portunoidea</taxon>
        <taxon>Portunidae</taxon>
        <taxon>Portuninae</taxon>
        <taxon>Portunus</taxon>
    </lineage>
</organism>
<evidence type="ECO:0000313" key="2">
    <source>
        <dbReference type="Proteomes" id="UP000324222"/>
    </source>
</evidence>
<proteinExistence type="predicted"/>
<accession>A0A5B7DWA5</accession>
<reference evidence="1 2" key="1">
    <citation type="submission" date="2019-05" db="EMBL/GenBank/DDBJ databases">
        <title>Another draft genome of Portunus trituberculatus and its Hox gene families provides insights of decapod evolution.</title>
        <authorList>
            <person name="Jeong J.-H."/>
            <person name="Song I."/>
            <person name="Kim S."/>
            <person name="Choi T."/>
            <person name="Kim D."/>
            <person name="Ryu S."/>
            <person name="Kim W."/>
        </authorList>
    </citation>
    <scope>NUCLEOTIDE SEQUENCE [LARGE SCALE GENOMIC DNA]</scope>
    <source>
        <tissue evidence="1">Muscle</tissue>
    </source>
</reference>
<gene>
    <name evidence="1" type="ORF">E2C01_018496</name>
</gene>